<name>A0AA38NX77_9AGAR</name>
<feature type="compositionally biased region" description="Basic and acidic residues" evidence="1">
    <location>
        <begin position="149"/>
        <end position="159"/>
    </location>
</feature>
<proteinExistence type="predicted"/>
<dbReference type="AlphaFoldDB" id="A0AA38NX77"/>
<dbReference type="EMBL" id="MU807012">
    <property type="protein sequence ID" value="KAJ3832282.1"/>
    <property type="molecule type" value="Genomic_DNA"/>
</dbReference>
<gene>
    <name evidence="3" type="ORF">F5878DRAFT_16822</name>
</gene>
<protein>
    <submittedName>
        <fullName evidence="3">Uncharacterized protein</fullName>
    </submittedName>
</protein>
<evidence type="ECO:0000256" key="2">
    <source>
        <dbReference type="SAM" id="Phobius"/>
    </source>
</evidence>
<feature type="compositionally biased region" description="Polar residues" evidence="1">
    <location>
        <begin position="21"/>
        <end position="38"/>
    </location>
</feature>
<accession>A0AA38NX77</accession>
<evidence type="ECO:0000313" key="4">
    <source>
        <dbReference type="Proteomes" id="UP001163846"/>
    </source>
</evidence>
<feature type="compositionally biased region" description="Polar residues" evidence="1">
    <location>
        <begin position="87"/>
        <end position="100"/>
    </location>
</feature>
<evidence type="ECO:0000256" key="1">
    <source>
        <dbReference type="SAM" id="MobiDB-lite"/>
    </source>
</evidence>
<dbReference type="Proteomes" id="UP001163846">
    <property type="component" value="Unassembled WGS sequence"/>
</dbReference>
<keyword evidence="2" id="KW-0812">Transmembrane</keyword>
<feature type="region of interest" description="Disordered" evidence="1">
    <location>
        <begin position="21"/>
        <end position="45"/>
    </location>
</feature>
<feature type="region of interest" description="Disordered" evidence="1">
    <location>
        <begin position="149"/>
        <end position="171"/>
    </location>
</feature>
<reference evidence="3" key="1">
    <citation type="submission" date="2022-08" db="EMBL/GenBank/DDBJ databases">
        <authorList>
            <consortium name="DOE Joint Genome Institute"/>
            <person name="Min B."/>
            <person name="Riley R."/>
            <person name="Sierra-Patev S."/>
            <person name="Naranjo-Ortiz M."/>
            <person name="Looney B."/>
            <person name="Konkel Z."/>
            <person name="Slot J.C."/>
            <person name="Sakamoto Y."/>
            <person name="Steenwyk J.L."/>
            <person name="Rokas A."/>
            <person name="Carro J."/>
            <person name="Camarero S."/>
            <person name="Ferreira P."/>
            <person name="Molpeceres G."/>
            <person name="Ruiz-Duenas F.J."/>
            <person name="Serrano A."/>
            <person name="Henrissat B."/>
            <person name="Drula E."/>
            <person name="Hughes K.W."/>
            <person name="Mata J.L."/>
            <person name="Ishikawa N.K."/>
            <person name="Vargas-Isla R."/>
            <person name="Ushijima S."/>
            <person name="Smith C.A."/>
            <person name="Ahrendt S."/>
            <person name="Andreopoulos W."/>
            <person name="He G."/>
            <person name="Labutti K."/>
            <person name="Lipzen A."/>
            <person name="Ng V."/>
            <person name="Sandor L."/>
            <person name="Barry K."/>
            <person name="Martinez A.T."/>
            <person name="Xiao Y."/>
            <person name="Gibbons J.G."/>
            <person name="Terashima K."/>
            <person name="Hibbett D.S."/>
            <person name="Grigoriev I.V."/>
        </authorList>
    </citation>
    <scope>NUCLEOTIDE SEQUENCE</scope>
    <source>
        <strain evidence="3">TFB9207</strain>
    </source>
</reference>
<evidence type="ECO:0000313" key="3">
    <source>
        <dbReference type="EMBL" id="KAJ3832282.1"/>
    </source>
</evidence>
<keyword evidence="2" id="KW-1133">Transmembrane helix</keyword>
<feature type="region of interest" description="Disordered" evidence="1">
    <location>
        <begin position="87"/>
        <end position="110"/>
    </location>
</feature>
<feature type="transmembrane region" description="Helical" evidence="2">
    <location>
        <begin position="54"/>
        <end position="78"/>
    </location>
</feature>
<sequence>MSSQSRSSFYDPHVGFISSKTPSRVWPTTAQAQAQDLTSPRRRRRPFGMRSQFSVVRAMVVLATSSALLGVMTTTLGYSVAASPIPQTSAPTSLDTSSSGLPDPSFHSFAPTLPAAAARAPHDETVSVPTGLEDRIDVDDIDTSIQIELSRDDPFREDDGGSSLPPTTEYGAGDRAHSQVLEGFSSTSDSLHHALNVNHSDHLIHVESRQERLQKDHVLLGFAYASVPSATVERSGYVIDKETKDGKPSFLSYLEIPGLSLVPFANTFLYLLKECPKPKWALGIWDHDDNERGMPHDAHKINPTHFCAVFAQMIEGNSPGLGFNPDLNYQPDRSADIKNRNLVTFFYRQPPKTTTEAEQATTATEKTTTKEKKTSRFSKLKSMITKNENTPTTVSGTQNIPVIVSKTKNIPVMEFPISLAQRWQAYGACAPGEFVSCHVDVASGWKERKSNLHPTLRMKGSQLTRVLTNQSPSSSLS</sequence>
<comment type="caution">
    <text evidence="3">The sequence shown here is derived from an EMBL/GenBank/DDBJ whole genome shotgun (WGS) entry which is preliminary data.</text>
</comment>
<keyword evidence="4" id="KW-1185">Reference proteome</keyword>
<keyword evidence="2" id="KW-0472">Membrane</keyword>
<organism evidence="3 4">
    <name type="scientific">Lentinula raphanica</name>
    <dbReference type="NCBI Taxonomy" id="153919"/>
    <lineage>
        <taxon>Eukaryota</taxon>
        <taxon>Fungi</taxon>
        <taxon>Dikarya</taxon>
        <taxon>Basidiomycota</taxon>
        <taxon>Agaricomycotina</taxon>
        <taxon>Agaricomycetes</taxon>
        <taxon>Agaricomycetidae</taxon>
        <taxon>Agaricales</taxon>
        <taxon>Marasmiineae</taxon>
        <taxon>Omphalotaceae</taxon>
        <taxon>Lentinula</taxon>
    </lineage>
</organism>